<dbReference type="PROSITE" id="PS50056">
    <property type="entry name" value="TYR_PHOSPHATASE_2"/>
    <property type="match status" value="1"/>
</dbReference>
<dbReference type="Proteomes" id="UP001138802">
    <property type="component" value="Unassembled WGS sequence"/>
</dbReference>
<dbReference type="GO" id="GO:0007165">
    <property type="term" value="P:signal transduction"/>
    <property type="evidence" value="ECO:0007669"/>
    <property type="project" value="TreeGrafter"/>
</dbReference>
<comment type="catalytic activity">
    <reaction evidence="5">
        <text>O-phospho-L-threonyl-[protein] + H2O = L-threonyl-[protein] + phosphate</text>
        <dbReference type="Rhea" id="RHEA:47004"/>
        <dbReference type="Rhea" id="RHEA-COMP:11060"/>
        <dbReference type="Rhea" id="RHEA-COMP:11605"/>
        <dbReference type="ChEBI" id="CHEBI:15377"/>
        <dbReference type="ChEBI" id="CHEBI:30013"/>
        <dbReference type="ChEBI" id="CHEBI:43474"/>
        <dbReference type="ChEBI" id="CHEBI:61977"/>
        <dbReference type="EC" id="3.1.3.16"/>
    </reaction>
</comment>
<keyword evidence="8" id="KW-1185">Reference proteome</keyword>
<dbReference type="InterPro" id="IPR029021">
    <property type="entry name" value="Prot-tyrosine_phosphatase-like"/>
</dbReference>
<dbReference type="GO" id="GO:0004722">
    <property type="term" value="F:protein serine/threonine phosphatase activity"/>
    <property type="evidence" value="ECO:0007669"/>
    <property type="project" value="UniProtKB-EC"/>
</dbReference>
<dbReference type="AlphaFoldDB" id="A0A9X0WKM6"/>
<proteinExistence type="inferred from homology"/>
<name>A0A9X0WKM6_9GAMM</name>
<protein>
    <recommendedName>
        <fullName evidence="6">Tyrosine specific protein phosphatases domain-containing protein</fullName>
    </recommendedName>
</protein>
<reference evidence="7 8" key="1">
    <citation type="journal article" date="2020" name="Microorganisms">
        <title>Osmotic Adaptation and Compatible Solute Biosynthesis of Phototrophic Bacteria as Revealed from Genome Analyses.</title>
        <authorList>
            <person name="Imhoff J.F."/>
            <person name="Rahn T."/>
            <person name="Kunzel S."/>
            <person name="Keller A."/>
            <person name="Neulinger S.C."/>
        </authorList>
    </citation>
    <scope>NUCLEOTIDE SEQUENCE [LARGE SCALE GENOMIC DNA]</scope>
    <source>
        <strain evidence="7 8">DSM 21303</strain>
    </source>
</reference>
<dbReference type="InterPro" id="IPR020422">
    <property type="entry name" value="TYR_PHOSPHATASE_DUAL_dom"/>
</dbReference>
<comment type="catalytic activity">
    <reaction evidence="4">
        <text>O-phospho-L-seryl-[protein] + H2O = L-seryl-[protein] + phosphate</text>
        <dbReference type="Rhea" id="RHEA:20629"/>
        <dbReference type="Rhea" id="RHEA-COMP:9863"/>
        <dbReference type="Rhea" id="RHEA-COMP:11604"/>
        <dbReference type="ChEBI" id="CHEBI:15377"/>
        <dbReference type="ChEBI" id="CHEBI:29999"/>
        <dbReference type="ChEBI" id="CHEBI:43474"/>
        <dbReference type="ChEBI" id="CHEBI:83421"/>
        <dbReference type="EC" id="3.1.3.16"/>
    </reaction>
</comment>
<evidence type="ECO:0000313" key="7">
    <source>
        <dbReference type="EMBL" id="MBK1645892.1"/>
    </source>
</evidence>
<feature type="domain" description="Tyrosine specific protein phosphatases" evidence="6">
    <location>
        <begin position="54"/>
        <end position="111"/>
    </location>
</feature>
<dbReference type="InterPro" id="IPR000387">
    <property type="entry name" value="Tyr_Pase_dom"/>
</dbReference>
<dbReference type="RefSeq" id="WP_338115141.1">
    <property type="nucleotide sequence ID" value="NZ_NRSD01000016.1"/>
</dbReference>
<dbReference type="SMART" id="SM00195">
    <property type="entry name" value="DSPc"/>
    <property type="match status" value="1"/>
</dbReference>
<dbReference type="GO" id="GO:0005829">
    <property type="term" value="C:cytosol"/>
    <property type="evidence" value="ECO:0007669"/>
    <property type="project" value="TreeGrafter"/>
</dbReference>
<evidence type="ECO:0000256" key="2">
    <source>
        <dbReference type="ARBA" id="ARBA00022801"/>
    </source>
</evidence>
<evidence type="ECO:0000256" key="3">
    <source>
        <dbReference type="ARBA" id="ARBA00022912"/>
    </source>
</evidence>
<evidence type="ECO:0000256" key="5">
    <source>
        <dbReference type="ARBA" id="ARBA00048336"/>
    </source>
</evidence>
<evidence type="ECO:0000259" key="6">
    <source>
        <dbReference type="PROSITE" id="PS50056"/>
    </source>
</evidence>
<dbReference type="InterPro" id="IPR000340">
    <property type="entry name" value="Dual-sp_phosphatase_cat-dom"/>
</dbReference>
<sequence length="125" mass="13375">MTDQVAIGNYRDATALPAGIDAILCLKECCCDEGREDVEVLCVPLIDGPGNDPRGVREAVRFIADVVAAGERILVHCHAGRSRSAAVVARYLVESQGMTRHASLALISAKREIYLSEGIEEVLGP</sequence>
<dbReference type="PROSITE" id="PS00383">
    <property type="entry name" value="TYR_PHOSPHATASE_1"/>
    <property type="match status" value="1"/>
</dbReference>
<comment type="caution">
    <text evidence="7">The sequence shown here is derived from an EMBL/GenBank/DDBJ whole genome shotgun (WGS) entry which is preliminary data.</text>
</comment>
<dbReference type="SUPFAM" id="SSF52799">
    <property type="entry name" value="(Phosphotyrosine protein) phosphatases II"/>
    <property type="match status" value="1"/>
</dbReference>
<keyword evidence="2" id="KW-0378">Hydrolase</keyword>
<accession>A0A9X0WKM6</accession>
<gene>
    <name evidence="7" type="ORF">CKO25_14800</name>
</gene>
<keyword evidence="3" id="KW-0904">Protein phosphatase</keyword>
<dbReference type="Gene3D" id="3.90.190.10">
    <property type="entry name" value="Protein tyrosine phosphatase superfamily"/>
    <property type="match status" value="1"/>
</dbReference>
<dbReference type="CDD" id="cd14498">
    <property type="entry name" value="DSP"/>
    <property type="match status" value="1"/>
</dbReference>
<organism evidence="7 8">
    <name type="scientific">Thiocapsa imhoffii</name>
    <dbReference type="NCBI Taxonomy" id="382777"/>
    <lineage>
        <taxon>Bacteria</taxon>
        <taxon>Pseudomonadati</taxon>
        <taxon>Pseudomonadota</taxon>
        <taxon>Gammaproteobacteria</taxon>
        <taxon>Chromatiales</taxon>
        <taxon>Chromatiaceae</taxon>
        <taxon>Thiocapsa</taxon>
    </lineage>
</organism>
<evidence type="ECO:0000256" key="1">
    <source>
        <dbReference type="ARBA" id="ARBA00008601"/>
    </source>
</evidence>
<evidence type="ECO:0000256" key="4">
    <source>
        <dbReference type="ARBA" id="ARBA00047761"/>
    </source>
</evidence>
<evidence type="ECO:0000313" key="8">
    <source>
        <dbReference type="Proteomes" id="UP001138802"/>
    </source>
</evidence>
<dbReference type="EMBL" id="NRSD01000016">
    <property type="protein sequence ID" value="MBK1645892.1"/>
    <property type="molecule type" value="Genomic_DNA"/>
</dbReference>
<dbReference type="PANTHER" id="PTHR45948:SF2">
    <property type="entry name" value="DUAL SPECIFICITY PROTEIN PHOSPHATASE"/>
    <property type="match status" value="1"/>
</dbReference>
<dbReference type="Pfam" id="PF00782">
    <property type="entry name" value="DSPc"/>
    <property type="match status" value="1"/>
</dbReference>
<comment type="similarity">
    <text evidence="1">Belongs to the protein-tyrosine phosphatase family. Non-receptor class dual specificity subfamily.</text>
</comment>
<dbReference type="GO" id="GO:0004725">
    <property type="term" value="F:protein tyrosine phosphatase activity"/>
    <property type="evidence" value="ECO:0007669"/>
    <property type="project" value="TreeGrafter"/>
</dbReference>
<dbReference type="PANTHER" id="PTHR45948">
    <property type="entry name" value="DUAL SPECIFICITY PROTEIN PHOSPHATASE DDB_G0269404-RELATED"/>
    <property type="match status" value="1"/>
</dbReference>
<dbReference type="InterPro" id="IPR016130">
    <property type="entry name" value="Tyr_Pase_AS"/>
</dbReference>